<evidence type="ECO:0000256" key="1">
    <source>
        <dbReference type="SAM" id="MobiDB-lite"/>
    </source>
</evidence>
<dbReference type="AlphaFoldDB" id="A0AA39P084"/>
<evidence type="ECO:0000313" key="3">
    <source>
        <dbReference type="EMBL" id="KAK0475132.1"/>
    </source>
</evidence>
<dbReference type="CDD" id="cd02947">
    <property type="entry name" value="TRX_family"/>
    <property type="match status" value="2"/>
</dbReference>
<keyword evidence="4" id="KW-1185">Reference proteome</keyword>
<evidence type="ECO:0000259" key="2">
    <source>
        <dbReference type="PROSITE" id="PS51352"/>
    </source>
</evidence>
<organism evidence="3 4">
    <name type="scientific">Armillaria novae-zelandiae</name>
    <dbReference type="NCBI Taxonomy" id="153914"/>
    <lineage>
        <taxon>Eukaryota</taxon>
        <taxon>Fungi</taxon>
        <taxon>Dikarya</taxon>
        <taxon>Basidiomycota</taxon>
        <taxon>Agaricomycotina</taxon>
        <taxon>Agaricomycetes</taxon>
        <taxon>Agaricomycetidae</taxon>
        <taxon>Agaricales</taxon>
        <taxon>Marasmiineae</taxon>
        <taxon>Physalacriaceae</taxon>
        <taxon>Armillaria</taxon>
    </lineage>
</organism>
<accession>A0AA39P084</accession>
<reference evidence="3" key="1">
    <citation type="submission" date="2023-06" db="EMBL/GenBank/DDBJ databases">
        <authorList>
            <consortium name="Lawrence Berkeley National Laboratory"/>
            <person name="Ahrendt S."/>
            <person name="Sahu N."/>
            <person name="Indic B."/>
            <person name="Wong-Bajracharya J."/>
            <person name="Merenyi Z."/>
            <person name="Ke H.-M."/>
            <person name="Monk M."/>
            <person name="Kocsube S."/>
            <person name="Drula E."/>
            <person name="Lipzen A."/>
            <person name="Balint B."/>
            <person name="Henrissat B."/>
            <person name="Andreopoulos B."/>
            <person name="Martin F.M."/>
            <person name="Harder C.B."/>
            <person name="Rigling D."/>
            <person name="Ford K.L."/>
            <person name="Foster G.D."/>
            <person name="Pangilinan J."/>
            <person name="Papanicolaou A."/>
            <person name="Barry K."/>
            <person name="LaButti K."/>
            <person name="Viragh M."/>
            <person name="Koriabine M."/>
            <person name="Yan M."/>
            <person name="Riley R."/>
            <person name="Champramary S."/>
            <person name="Plett K.L."/>
            <person name="Tsai I.J."/>
            <person name="Slot J."/>
            <person name="Sipos G."/>
            <person name="Plett J."/>
            <person name="Nagy L.G."/>
            <person name="Grigoriev I.V."/>
        </authorList>
    </citation>
    <scope>NUCLEOTIDE SEQUENCE</scope>
    <source>
        <strain evidence="3">ICMP 16352</strain>
    </source>
</reference>
<proteinExistence type="predicted"/>
<dbReference type="PANTHER" id="PTHR22699:SF1">
    <property type="entry name" value="THIOREDOXIN DOMAIN-CONTAINING PROTEIN 16"/>
    <property type="match status" value="1"/>
</dbReference>
<feature type="domain" description="Thioredoxin" evidence="2">
    <location>
        <begin position="22"/>
        <end position="144"/>
    </location>
</feature>
<dbReference type="InterPro" id="IPR013766">
    <property type="entry name" value="Thioredoxin_domain"/>
</dbReference>
<evidence type="ECO:0000313" key="4">
    <source>
        <dbReference type="Proteomes" id="UP001175227"/>
    </source>
</evidence>
<feature type="compositionally biased region" description="Acidic residues" evidence="1">
    <location>
        <begin position="302"/>
        <end position="318"/>
    </location>
</feature>
<protein>
    <recommendedName>
        <fullName evidence="2">Thioredoxin domain-containing protein</fullName>
    </recommendedName>
</protein>
<feature type="region of interest" description="Disordered" evidence="1">
    <location>
        <begin position="301"/>
        <end position="404"/>
    </location>
</feature>
<comment type="caution">
    <text evidence="3">The sequence shown here is derived from an EMBL/GenBank/DDBJ whole genome shotgun (WGS) entry which is preliminary data.</text>
</comment>
<sequence length="855" mass="95244">MDSSDGETAWETLVRGTTPENVIVETVLPSAFMSTVVHLDRQSDFHDLISKHNDVIVMFFTNWCYCCHVMRPTFEYVSGLATLNGLTFGGVLCDVNDWNYDAQKEVGITCYPTIQVYRNGEKFEYLEGIQDHEELEGWLKTYLILSRSSPHPEKGVPKGLVVASHRHGCDPVLDIPTWTGPQFEEFIRQHKHVVVGLHSTNTPHGMSFCFKRAAKSSKFKDVHCLRVDCDVEQSDSAEILREVLWLRFRPVMWMFRDGRLFSKLTDVIEGATFTNWLDDCLSASAIADSAPINVEDYLSGGEEQDASENGNEEGEDTTEGGPAEDSQATPEEQAEDENPQPPSEGPTVEEEAMVAEGASNHDAADAGGEEADDAGGEEADDGVDEEADNVGGEEPEDEQEPEQETICTHLATIRNADVRNCHSERVIEITSLEEFNAQISQDTVSVCVFYDGHDHYTQAMTLVLLYIADLPSYGHMKFAKVDCVQHPDIAQEVCIEKSHCPQTMIFCDNKQLAERYGAVDSAEFEDWLRPFDPVKHVDHNQEDLQPKTTAILTITVTEEPEEMEESLSDTEVAHVQTAPLSSNSTITLRSTSSLPIRGVRCEGRHLDRPYQHRWMNWPHKRRSFHDPEYNCYFVPTDSEGHGLEIGRANEGDSYFNMTLIQGPNTDPGKVSFGIGFGPDSTVKARFESAVIRVEFGYDGDAEGRSFPLKIKDIHPKDDVGQATEVVIGKESNISLGLSVGPGSAASLSSSGGYSQNKQYTRKTAARIRGQGVHSSSAEWTFVEDVGEAGQQGLDPQYELFATLPTTQRTIWIKFWAKAILKRKDGFGWGNEVILKLGSKEEPYRRNIDLLGWLDG</sequence>
<gene>
    <name evidence="3" type="ORF">IW261DRAFT_1495645</name>
</gene>
<dbReference type="InterPro" id="IPR040090">
    <property type="entry name" value="TXNDC16"/>
</dbReference>
<feature type="compositionally biased region" description="Acidic residues" evidence="1">
    <location>
        <begin position="367"/>
        <end position="403"/>
    </location>
</feature>
<dbReference type="PROSITE" id="PS51352">
    <property type="entry name" value="THIOREDOXIN_2"/>
    <property type="match status" value="1"/>
</dbReference>
<dbReference type="SUPFAM" id="SSF52833">
    <property type="entry name" value="Thioredoxin-like"/>
    <property type="match status" value="3"/>
</dbReference>
<dbReference type="Proteomes" id="UP001175227">
    <property type="component" value="Unassembled WGS sequence"/>
</dbReference>
<dbReference type="Gene3D" id="3.40.30.10">
    <property type="entry name" value="Glutaredoxin"/>
    <property type="match status" value="2"/>
</dbReference>
<dbReference type="InterPro" id="IPR036249">
    <property type="entry name" value="Thioredoxin-like_sf"/>
</dbReference>
<dbReference type="PANTHER" id="PTHR22699">
    <property type="entry name" value="THIOREDOXIN DOMAIN-CONTAINING PROTEIN 16"/>
    <property type="match status" value="1"/>
</dbReference>
<name>A0AA39P084_9AGAR</name>
<dbReference type="Pfam" id="PF00085">
    <property type="entry name" value="Thioredoxin"/>
    <property type="match status" value="1"/>
</dbReference>
<dbReference type="EMBL" id="JAUEPR010000024">
    <property type="protein sequence ID" value="KAK0475132.1"/>
    <property type="molecule type" value="Genomic_DNA"/>
</dbReference>